<evidence type="ECO:0000313" key="3">
    <source>
        <dbReference type="WBParaSite" id="NBR_0000547901-mRNA-1"/>
    </source>
</evidence>
<proteinExistence type="predicted"/>
<gene>
    <name evidence="1" type="ORF">NBR_LOCUS5480</name>
</gene>
<evidence type="ECO:0000313" key="2">
    <source>
        <dbReference type="Proteomes" id="UP000271162"/>
    </source>
</evidence>
<reference evidence="1 2" key="2">
    <citation type="submission" date="2018-11" db="EMBL/GenBank/DDBJ databases">
        <authorList>
            <consortium name="Pathogen Informatics"/>
        </authorList>
    </citation>
    <scope>NUCLEOTIDE SEQUENCE [LARGE SCALE GENOMIC DNA]</scope>
</reference>
<accession>A0A0N4XSH7</accession>
<evidence type="ECO:0000313" key="1">
    <source>
        <dbReference type="EMBL" id="VDL69069.1"/>
    </source>
</evidence>
<dbReference type="Proteomes" id="UP000271162">
    <property type="component" value="Unassembled WGS sequence"/>
</dbReference>
<dbReference type="WBParaSite" id="NBR_0000547901-mRNA-1">
    <property type="protein sequence ID" value="NBR_0000547901-mRNA-1"/>
    <property type="gene ID" value="NBR_0000547901"/>
</dbReference>
<name>A0A0N4XSH7_NIPBR</name>
<reference evidence="3" key="1">
    <citation type="submission" date="2017-02" db="UniProtKB">
        <authorList>
            <consortium name="WormBaseParasite"/>
        </authorList>
    </citation>
    <scope>IDENTIFICATION</scope>
</reference>
<protein>
    <submittedName>
        <fullName evidence="3">Transmembrane protein</fullName>
    </submittedName>
</protein>
<dbReference type="AlphaFoldDB" id="A0A0N4XSH7"/>
<dbReference type="EMBL" id="UYSL01013375">
    <property type="protein sequence ID" value="VDL69069.1"/>
    <property type="molecule type" value="Genomic_DNA"/>
</dbReference>
<organism evidence="3">
    <name type="scientific">Nippostrongylus brasiliensis</name>
    <name type="common">Rat hookworm</name>
    <dbReference type="NCBI Taxonomy" id="27835"/>
    <lineage>
        <taxon>Eukaryota</taxon>
        <taxon>Metazoa</taxon>
        <taxon>Ecdysozoa</taxon>
        <taxon>Nematoda</taxon>
        <taxon>Chromadorea</taxon>
        <taxon>Rhabditida</taxon>
        <taxon>Rhabditina</taxon>
        <taxon>Rhabditomorpha</taxon>
        <taxon>Strongyloidea</taxon>
        <taxon>Heligmosomidae</taxon>
        <taxon>Nippostrongylus</taxon>
    </lineage>
</organism>
<keyword evidence="2" id="KW-1185">Reference proteome</keyword>
<sequence length="116" mass="13444">MEDKEWWKFLGEWRKSIEVGDEWLLHGVLCILICLYLKQARAVGLAVGSLLPKTDLRLDEDAPHPNYDALLEGKCLIGFWRTTVISQIVWSHRLVKEHLGEGNVFRSGVPNYYIDY</sequence>